<name>A0AAD4HVG6_9PEZI</name>
<feature type="chain" id="PRO_5041942846" evidence="1">
    <location>
        <begin position="18"/>
        <end position="157"/>
    </location>
</feature>
<dbReference type="AlphaFoldDB" id="A0AAD4HVG6"/>
<keyword evidence="3" id="KW-1185">Reference proteome</keyword>
<feature type="signal peptide" evidence="1">
    <location>
        <begin position="1"/>
        <end position="17"/>
    </location>
</feature>
<evidence type="ECO:0000313" key="2">
    <source>
        <dbReference type="EMBL" id="KAG7284280.1"/>
    </source>
</evidence>
<gene>
    <name evidence="2" type="ORF">NEMBOFW57_010646</name>
</gene>
<organism evidence="2 3">
    <name type="scientific">Staphylotrichum longicolle</name>
    <dbReference type="NCBI Taxonomy" id="669026"/>
    <lineage>
        <taxon>Eukaryota</taxon>
        <taxon>Fungi</taxon>
        <taxon>Dikarya</taxon>
        <taxon>Ascomycota</taxon>
        <taxon>Pezizomycotina</taxon>
        <taxon>Sordariomycetes</taxon>
        <taxon>Sordariomycetidae</taxon>
        <taxon>Sordariales</taxon>
        <taxon>Chaetomiaceae</taxon>
        <taxon>Staphylotrichum</taxon>
    </lineage>
</organism>
<proteinExistence type="predicted"/>
<dbReference type="EMBL" id="JAHCVI010000006">
    <property type="protein sequence ID" value="KAG7284280.1"/>
    <property type="molecule type" value="Genomic_DNA"/>
</dbReference>
<evidence type="ECO:0000256" key="1">
    <source>
        <dbReference type="SAM" id="SignalP"/>
    </source>
</evidence>
<protein>
    <submittedName>
        <fullName evidence="2">Uncharacterized protein</fullName>
    </submittedName>
</protein>
<sequence length="157" mass="16518">MKTFTSSVILLASLATASPMRHANRRSAGPYDITNFSASKVHLSGYCNYAFDVSAPGLSAPAHCTAYLDAGFSGATWLAYVYEGAGNCDNAAVTWTFYQPTTEGSGATFNVTVNGVKGTYAVPAGDITVSLNSEPNPFDNDVAYTGPKAFQITDFEA</sequence>
<accession>A0AAD4HVG6</accession>
<evidence type="ECO:0000313" key="3">
    <source>
        <dbReference type="Proteomes" id="UP001197093"/>
    </source>
</evidence>
<keyword evidence="1" id="KW-0732">Signal</keyword>
<reference evidence="2" key="1">
    <citation type="submission" date="2023-02" db="EMBL/GenBank/DDBJ databases">
        <authorList>
            <person name="Palmer J.M."/>
        </authorList>
    </citation>
    <scope>NUCLEOTIDE SEQUENCE</scope>
    <source>
        <strain evidence="2">FW57</strain>
    </source>
</reference>
<dbReference type="Proteomes" id="UP001197093">
    <property type="component" value="Unassembled WGS sequence"/>
</dbReference>
<comment type="caution">
    <text evidence="2">The sequence shown here is derived from an EMBL/GenBank/DDBJ whole genome shotgun (WGS) entry which is preliminary data.</text>
</comment>